<evidence type="ECO:0000313" key="3">
    <source>
        <dbReference type="Proteomes" id="UP001642484"/>
    </source>
</evidence>
<keyword evidence="3" id="KW-1185">Reference proteome</keyword>
<feature type="non-terminal residue" evidence="1">
    <location>
        <position position="279"/>
    </location>
</feature>
<evidence type="ECO:0000313" key="2">
    <source>
        <dbReference type="EMBL" id="CAK9117669.1"/>
    </source>
</evidence>
<dbReference type="EMBL" id="CAXAMN010028790">
    <property type="protein sequence ID" value="CAK9117669.1"/>
    <property type="molecule type" value="Genomic_DNA"/>
</dbReference>
<dbReference type="Proteomes" id="UP001642484">
    <property type="component" value="Unassembled WGS sequence"/>
</dbReference>
<accession>A0ABP0SYZ7</accession>
<reference evidence="1 3" key="1">
    <citation type="submission" date="2024-02" db="EMBL/GenBank/DDBJ databases">
        <authorList>
            <person name="Chen Y."/>
            <person name="Shah S."/>
            <person name="Dougan E. K."/>
            <person name="Thang M."/>
            <person name="Chan C."/>
        </authorList>
    </citation>
    <scope>NUCLEOTIDE SEQUENCE [LARGE SCALE GENOMIC DNA]</scope>
</reference>
<evidence type="ECO:0000313" key="1">
    <source>
        <dbReference type="EMBL" id="CAK9117667.1"/>
    </source>
</evidence>
<proteinExistence type="predicted"/>
<dbReference type="EMBL" id="CAXAMN010028785">
    <property type="protein sequence ID" value="CAK9117667.1"/>
    <property type="molecule type" value="Genomic_DNA"/>
</dbReference>
<comment type="caution">
    <text evidence="1">The sequence shown here is derived from an EMBL/GenBank/DDBJ whole genome shotgun (WGS) entry which is preliminary data.</text>
</comment>
<gene>
    <name evidence="1" type="ORF">CCMP2556_LOCUS54934</name>
    <name evidence="2" type="ORF">CCMP2556_LOCUS54936</name>
</gene>
<name>A0ABP0SYZ7_9DINO</name>
<sequence>MDIALAINLARRKDRWRNVVSIAKELGVDLHRVRGVDGKMLESQNGHIRVHKSLVRLSWTDSKSKQRCVGHIKLSKKLRAMVRKGSVSPWSCYGCNRSHSIALHKARKLLDDGKAKNVLILEDDAELLAGGLSRIRKAIARLGREHPGWRMLVLGGVAQDLWAKQTCHEEAFDGVHYAERVYQSHAYVVRDVEAVDYILEGLDDKHLVADGATARAQAHFCWETFFLKPAAVTQGHFGSDILADQSGGQKGWLSAWATDSQPRKKAMKAMKAMKVKKTK</sequence>
<organism evidence="1 3">
    <name type="scientific">Durusdinium trenchii</name>
    <dbReference type="NCBI Taxonomy" id="1381693"/>
    <lineage>
        <taxon>Eukaryota</taxon>
        <taxon>Sar</taxon>
        <taxon>Alveolata</taxon>
        <taxon>Dinophyceae</taxon>
        <taxon>Suessiales</taxon>
        <taxon>Symbiodiniaceae</taxon>
        <taxon>Durusdinium</taxon>
    </lineage>
</organism>
<protein>
    <submittedName>
        <fullName evidence="1">Uncharacterized protein</fullName>
    </submittedName>
</protein>